<comment type="caution">
    <text evidence="12">The sequence shown here is derived from an EMBL/GenBank/DDBJ whole genome shotgun (WGS) entry which is preliminary data.</text>
</comment>
<dbReference type="PANTHER" id="PTHR43788">
    <property type="entry name" value="DNA2/NAM7 HELICASE FAMILY MEMBER"/>
    <property type="match status" value="1"/>
</dbReference>
<dbReference type="EMBL" id="WKMY01000020">
    <property type="protein sequence ID" value="MRY95551.1"/>
    <property type="molecule type" value="Genomic_DNA"/>
</dbReference>
<evidence type="ECO:0000313" key="12">
    <source>
        <dbReference type="EMBL" id="RHD73569.1"/>
    </source>
</evidence>
<evidence type="ECO:0000256" key="3">
    <source>
        <dbReference type="ARBA" id="ARBA00022801"/>
    </source>
</evidence>
<evidence type="ECO:0000313" key="15">
    <source>
        <dbReference type="Proteomes" id="UP000441358"/>
    </source>
</evidence>
<dbReference type="Proteomes" id="UP000441358">
    <property type="component" value="Unassembled WGS sequence"/>
</dbReference>
<evidence type="ECO:0000313" key="16">
    <source>
        <dbReference type="Proteomes" id="UP000441609"/>
    </source>
</evidence>
<keyword evidence="4 8" id="KW-0347">Helicase</keyword>
<dbReference type="Pfam" id="PF13087">
    <property type="entry name" value="AAA_12"/>
    <property type="match status" value="1"/>
</dbReference>
<dbReference type="EMBL" id="QSJN01000008">
    <property type="protein sequence ID" value="RHD73569.1"/>
    <property type="molecule type" value="Genomic_DNA"/>
</dbReference>
<dbReference type="AlphaFoldDB" id="A0A174DG85"/>
<dbReference type="InterPro" id="IPR050534">
    <property type="entry name" value="Coronavir_polyprotein_1ab"/>
</dbReference>
<organism evidence="12 14">
    <name type="scientific">Parabacteroides distasonis</name>
    <dbReference type="NCBI Taxonomy" id="823"/>
    <lineage>
        <taxon>Bacteria</taxon>
        <taxon>Pseudomonadati</taxon>
        <taxon>Bacteroidota</taxon>
        <taxon>Bacteroidia</taxon>
        <taxon>Bacteroidales</taxon>
        <taxon>Tannerellaceae</taxon>
        <taxon>Parabacteroides</taxon>
    </lineage>
</organism>
<accession>A0A174DG85</accession>
<evidence type="ECO:0000259" key="6">
    <source>
        <dbReference type="Pfam" id="PF13086"/>
    </source>
</evidence>
<dbReference type="EMBL" id="WKMO01000009">
    <property type="protein sequence ID" value="MSB73951.1"/>
    <property type="molecule type" value="Genomic_DNA"/>
</dbReference>
<dbReference type="Proteomes" id="UP000461276">
    <property type="component" value="Unassembled WGS sequence"/>
</dbReference>
<dbReference type="RefSeq" id="WP_005858293.1">
    <property type="nucleotide sequence ID" value="NZ_BQOC01000001.1"/>
</dbReference>
<dbReference type="Proteomes" id="UP000284660">
    <property type="component" value="Unassembled WGS sequence"/>
</dbReference>
<evidence type="ECO:0000313" key="8">
    <source>
        <dbReference type="EMBL" id="CUO24197.1"/>
    </source>
</evidence>
<comment type="similarity">
    <text evidence="1">Belongs to the DNA2/NAM7 helicase family.</text>
</comment>
<feature type="domain" description="DNA2/NAM7 helicase-like C-terminal" evidence="7">
    <location>
        <begin position="728"/>
        <end position="910"/>
    </location>
</feature>
<dbReference type="GO" id="GO:0005524">
    <property type="term" value="F:ATP binding"/>
    <property type="evidence" value="ECO:0007669"/>
    <property type="project" value="UniProtKB-KW"/>
</dbReference>
<dbReference type="GO" id="GO:0016787">
    <property type="term" value="F:hydrolase activity"/>
    <property type="evidence" value="ECO:0007669"/>
    <property type="project" value="UniProtKB-KW"/>
</dbReference>
<dbReference type="Pfam" id="PF13086">
    <property type="entry name" value="AAA_11"/>
    <property type="match status" value="1"/>
</dbReference>
<reference evidence="15 16" key="3">
    <citation type="journal article" date="2019" name="Nat. Med.">
        <title>A library of human gut bacterial isolates paired with longitudinal multiomics data enables mechanistic microbiome research.</title>
        <authorList>
            <person name="Poyet M."/>
            <person name="Groussin M."/>
            <person name="Gibbons S.M."/>
            <person name="Avila-Pacheco J."/>
            <person name="Jiang X."/>
            <person name="Kearney S.M."/>
            <person name="Perrotta A.R."/>
            <person name="Berdy B."/>
            <person name="Zhao S."/>
            <person name="Lieberman T.D."/>
            <person name="Swanson P.K."/>
            <person name="Smith M."/>
            <person name="Roesemann S."/>
            <person name="Alexander J.E."/>
            <person name="Rich S.A."/>
            <person name="Livny J."/>
            <person name="Vlamakis H."/>
            <person name="Clish C."/>
            <person name="Bullock K."/>
            <person name="Deik A."/>
            <person name="Scott J."/>
            <person name="Pierce K.A."/>
            <person name="Xavier R.J."/>
            <person name="Alm E.J."/>
        </authorList>
    </citation>
    <scope>NUCLEOTIDE SEQUENCE [LARGE SCALE GENOMIC DNA]</scope>
    <source>
        <strain evidence="11 16">BIOML-A20</strain>
        <strain evidence="10 15">BIOML-A32</strain>
        <strain evidence="9 17">BIOML-A9</strain>
    </source>
</reference>
<name>A0A174DG85_PARDI</name>
<evidence type="ECO:0000256" key="4">
    <source>
        <dbReference type="ARBA" id="ARBA00022806"/>
    </source>
</evidence>
<dbReference type="Gene3D" id="3.40.50.300">
    <property type="entry name" value="P-loop containing nucleotide triphosphate hydrolases"/>
    <property type="match status" value="2"/>
</dbReference>
<dbReference type="InterPro" id="IPR041679">
    <property type="entry name" value="DNA2/NAM7-like_C"/>
</dbReference>
<dbReference type="OrthoDB" id="9757917at2"/>
<evidence type="ECO:0000313" key="17">
    <source>
        <dbReference type="Proteomes" id="UP000461276"/>
    </source>
</evidence>
<evidence type="ECO:0000313" key="13">
    <source>
        <dbReference type="Proteomes" id="UP000095455"/>
    </source>
</evidence>
<dbReference type="Proteomes" id="UP000441609">
    <property type="component" value="Unassembled WGS sequence"/>
</dbReference>
<dbReference type="GO" id="GO:0043139">
    <property type="term" value="F:5'-3' DNA helicase activity"/>
    <property type="evidence" value="ECO:0007669"/>
    <property type="project" value="TreeGrafter"/>
</dbReference>
<dbReference type="Proteomes" id="UP000095455">
    <property type="component" value="Unassembled WGS sequence"/>
</dbReference>
<evidence type="ECO:0000313" key="11">
    <source>
        <dbReference type="EMBL" id="MSB73951.1"/>
    </source>
</evidence>
<dbReference type="EMBL" id="WKMC01000003">
    <property type="protein sequence ID" value="MRZ49835.1"/>
    <property type="molecule type" value="Genomic_DNA"/>
</dbReference>
<dbReference type="InterPro" id="IPR041677">
    <property type="entry name" value="DNA2/NAM7_AAA_11"/>
</dbReference>
<dbReference type="InterPro" id="IPR027417">
    <property type="entry name" value="P-loop_NTPase"/>
</dbReference>
<evidence type="ECO:0000313" key="14">
    <source>
        <dbReference type="Proteomes" id="UP000284660"/>
    </source>
</evidence>
<dbReference type="PANTHER" id="PTHR43788:SF8">
    <property type="entry name" value="DNA-BINDING PROTEIN SMUBP-2"/>
    <property type="match status" value="1"/>
</dbReference>
<evidence type="ECO:0000256" key="5">
    <source>
        <dbReference type="ARBA" id="ARBA00022840"/>
    </source>
</evidence>
<keyword evidence="2" id="KW-0547">Nucleotide-binding</keyword>
<dbReference type="EMBL" id="CYYK01000006">
    <property type="protein sequence ID" value="CUO24197.1"/>
    <property type="molecule type" value="Genomic_DNA"/>
</dbReference>
<protein>
    <submittedName>
        <fullName evidence="12">AAA family ATPase</fullName>
    </submittedName>
    <submittedName>
        <fullName evidence="8">Putative DNA helicase</fullName>
    </submittedName>
</protein>
<evidence type="ECO:0000313" key="10">
    <source>
        <dbReference type="EMBL" id="MRZ49835.1"/>
    </source>
</evidence>
<gene>
    <name evidence="12" type="ORF">DW782_14325</name>
    <name evidence="8" type="ORF">ERS852380_01847</name>
    <name evidence="10" type="ORF">GKD66_06220</name>
    <name evidence="9" type="ORF">GKD67_20410</name>
    <name evidence="11" type="ORF">GKD70_11800</name>
</gene>
<proteinExistence type="inferred from homology"/>
<feature type="domain" description="DNA2/NAM7 helicase helicase" evidence="6">
    <location>
        <begin position="299"/>
        <end position="673"/>
    </location>
</feature>
<keyword evidence="3" id="KW-0378">Hydrolase</keyword>
<evidence type="ECO:0000256" key="2">
    <source>
        <dbReference type="ARBA" id="ARBA00022741"/>
    </source>
</evidence>
<reference evidence="12 14" key="2">
    <citation type="submission" date="2018-08" db="EMBL/GenBank/DDBJ databases">
        <title>A genome reference for cultivated species of the human gut microbiota.</title>
        <authorList>
            <person name="Zou Y."/>
            <person name="Xue W."/>
            <person name="Luo G."/>
        </authorList>
    </citation>
    <scope>NUCLEOTIDE SEQUENCE [LARGE SCALE GENOMIC DNA]</scope>
    <source>
        <strain evidence="12 14">AM30-4</strain>
    </source>
</reference>
<evidence type="ECO:0000256" key="1">
    <source>
        <dbReference type="ARBA" id="ARBA00007913"/>
    </source>
</evidence>
<keyword evidence="5" id="KW-0067">ATP-binding</keyword>
<evidence type="ECO:0000259" key="7">
    <source>
        <dbReference type="Pfam" id="PF13087"/>
    </source>
</evidence>
<evidence type="ECO:0000313" key="9">
    <source>
        <dbReference type="EMBL" id="MRY95551.1"/>
    </source>
</evidence>
<reference evidence="8 13" key="1">
    <citation type="submission" date="2015-09" db="EMBL/GenBank/DDBJ databases">
        <authorList>
            <consortium name="Pathogen Informatics"/>
        </authorList>
    </citation>
    <scope>NUCLEOTIDE SEQUENCE [LARGE SCALE GENOMIC DNA]</scope>
    <source>
        <strain evidence="8 13">2789STDY5608822</strain>
    </source>
</reference>
<sequence>MDLTYLKTLLGFVSNRTHDTTTSILAYWEVLEYFQELSFPQASKSGLPEDEVRVRYVRSEDELKYFIYAPYRDADSFRLYVGGVPKYDLLSELYRLIPADKDNERFRKLLEKNKSVSVLYTIDLSPSGEYIEGSFQLSPYIWAISCLIHDREVDEEWLEELLEDGNDFFMTIEDEEGIEFFSLLRQKTVELLDRLRIRSLFTVNDGFRRNDLERVCARALKSDDTDLSISFYAKDLSRVRKSLLDKRPNRLLVNYINAPLMSGGNRQSICSIENYRKWLGPERYPLGRWPSEFSPALMQQMAINIALAEENAGGCGIFSVNGPPGTGKTTLLKDIIAEYVVRRARLLADLNQPDDAFTETPLLVKSLEAGKSQKTFGLQTGRGLADYGILVTSCNNTAVENITFELPETSKLPTAEAMSKAGHSLVFSEGKDLFFGDLASNMLNGNTDPGKHTKQAWGLISARLGKGDNIRSFSEMVLRPFVSKMSPKRDNEKVMREFKNRFPSFDIAQQEFLKQYRIVERLRRSVSCNEEVFRMADEKMQSSNPLKNAEFDKAREDLFYQALVLHGSFVINSYKWRCNLYSLLAFWDNKYMPEEKELIFSHVLNSLFFLVPVVSTTFASVQKMLEYMGREQLGLLIVDEAGQAAPQCAVGALWRAKKAIIVGDPKQVEPVVTTDETLMTLYQKKCGIVSLSSYLSKSHSVQGFADLINRYGSWIGETWVGCPLVVHRRCINPMFSISNRVSYDDTMILGMKDAVKDEEKSQLLLDHSLWIDVPGKKGTSAKGNNDHYVAEQGEVCLRLILAWMGKHREKEDTRKLYVISPFTTVVKGIKAAVKAVLNTEEYSGLKGKFKGWETANCGTVHKFQGKEAEEVIFLLGCQPSSTGAIGWVNSNILNVAVTRAKKRVYFIGDYEVWSRQNRNFSPEIICFSEEDTGLQRIHFSELPDFGEIEAMEETPDLEFPGAEDSQVEYLLEEDEIDPETTEPEDRKQDIRPIPRYSFLTGPEYHHRYRVIYSHPYQLIFEVLMTDPTETLPDLPVSFYRKLSDSPSLWMCLIYPVALDFPAQELENEFDQVIDWYNSL</sequence>
<dbReference type="SUPFAM" id="SSF52540">
    <property type="entry name" value="P-loop containing nucleoside triphosphate hydrolases"/>
    <property type="match status" value="1"/>
</dbReference>